<comment type="caution">
    <text evidence="5">The sequence shown here is derived from an EMBL/GenBank/DDBJ whole genome shotgun (WGS) entry which is preliminary data.</text>
</comment>
<evidence type="ECO:0000259" key="4">
    <source>
        <dbReference type="Pfam" id="PF07804"/>
    </source>
</evidence>
<dbReference type="InterPro" id="IPR052028">
    <property type="entry name" value="HipA_Ser/Thr_kinase"/>
</dbReference>
<evidence type="ECO:0000256" key="3">
    <source>
        <dbReference type="ARBA" id="ARBA00022777"/>
    </source>
</evidence>
<reference evidence="5 6" key="1">
    <citation type="submission" date="2024-03" db="EMBL/GenBank/DDBJ databases">
        <title>Draft genome sequence of Pseudonocardia nematodicida JCM 31783.</title>
        <authorList>
            <person name="Butdee W."/>
            <person name="Duangmal K."/>
        </authorList>
    </citation>
    <scope>NUCLEOTIDE SEQUENCE [LARGE SCALE GENOMIC DNA]</scope>
    <source>
        <strain evidence="5 6">JCM 31783</strain>
    </source>
</reference>
<evidence type="ECO:0000256" key="2">
    <source>
        <dbReference type="ARBA" id="ARBA00022679"/>
    </source>
</evidence>
<name>A0ABV1KE91_9PSEU</name>
<dbReference type="Pfam" id="PF07804">
    <property type="entry name" value="HipA_C"/>
    <property type="match status" value="1"/>
</dbReference>
<proteinExistence type="inferred from homology"/>
<gene>
    <name evidence="5" type="ORF">WIS52_20130</name>
</gene>
<dbReference type="Proteomes" id="UP001494902">
    <property type="component" value="Unassembled WGS sequence"/>
</dbReference>
<dbReference type="InterPro" id="IPR012893">
    <property type="entry name" value="HipA-like_C"/>
</dbReference>
<evidence type="ECO:0000256" key="1">
    <source>
        <dbReference type="ARBA" id="ARBA00010164"/>
    </source>
</evidence>
<keyword evidence="3" id="KW-0418">Kinase</keyword>
<accession>A0ABV1KE91</accession>
<feature type="domain" description="HipA-like C-terminal" evidence="4">
    <location>
        <begin position="161"/>
        <end position="379"/>
    </location>
</feature>
<dbReference type="EMBL" id="JBEDNQ010000008">
    <property type="protein sequence ID" value="MEQ3552782.1"/>
    <property type="molecule type" value="Genomic_DNA"/>
</dbReference>
<organism evidence="5 6">
    <name type="scientific">Pseudonocardia nematodicida</name>
    <dbReference type="NCBI Taxonomy" id="1206997"/>
    <lineage>
        <taxon>Bacteria</taxon>
        <taxon>Bacillati</taxon>
        <taxon>Actinomycetota</taxon>
        <taxon>Actinomycetes</taxon>
        <taxon>Pseudonocardiales</taxon>
        <taxon>Pseudonocardiaceae</taxon>
        <taxon>Pseudonocardia</taxon>
    </lineage>
</organism>
<evidence type="ECO:0000313" key="5">
    <source>
        <dbReference type="EMBL" id="MEQ3552782.1"/>
    </source>
</evidence>
<keyword evidence="2" id="KW-0808">Transferase</keyword>
<dbReference type="PANTHER" id="PTHR37419:SF8">
    <property type="entry name" value="TOXIN YJJJ"/>
    <property type="match status" value="1"/>
</dbReference>
<comment type="similarity">
    <text evidence="1">Belongs to the HipA Ser/Thr kinase family.</text>
</comment>
<dbReference type="PANTHER" id="PTHR37419">
    <property type="entry name" value="SERINE/THREONINE-PROTEIN KINASE TOXIN HIPA"/>
    <property type="match status" value="1"/>
</dbReference>
<dbReference type="RefSeq" id="WP_349299849.1">
    <property type="nucleotide sequence ID" value="NZ_JBEDNQ010000008.1"/>
</dbReference>
<sequence length="415" mass="45600">MTTSEELYVWTWPPNQKEPVLAGRVEQAGSLVTFIYALRYRSRPDAISLFAPELPLRPGIQEPADGLTIAGALRDGSPDRWGRGVIERRRGATPNSLSEIDYMLSSSSNRFGALDFQASSENYVPRDDSATLDELHKAAIILDEGGEELSASLDAALIHGTSLGGARPKATLTDEDGSEWLAKFASSDDRVFSVVNAEGAMLELARRAGIDVPESKVVSSLGKEVLLVRRFDRDGTGGRHHVVSGLTMAQTDEMYARYVSYPQILDVLRMYAEDATQPGPDLFRRIAMNIAISNNDDHARNHAAFWNGRYLELTPAYDLAPGQRSGDTFEQAMAFGRGHHGAKVSNFAALVRESETYGLSGSEGRDIIDHLVSAIRDNWNDAAEVARLSSADKQNLRKRQILPRAAFFDYDAIPL</sequence>
<keyword evidence="6" id="KW-1185">Reference proteome</keyword>
<evidence type="ECO:0000313" key="6">
    <source>
        <dbReference type="Proteomes" id="UP001494902"/>
    </source>
</evidence>
<protein>
    <submittedName>
        <fullName evidence="5">HipA domain-containing protein</fullName>
    </submittedName>
</protein>